<feature type="transmembrane region" description="Helical" evidence="1">
    <location>
        <begin position="38"/>
        <end position="58"/>
    </location>
</feature>
<keyword evidence="1" id="KW-0472">Membrane</keyword>
<sequence>MTSLQTTEIAPVETYSLRPIEWPAAPPPPTEQRPRRRLLAAALVGLVCGAFLVGSVWLGGSLLGRPADGPAKDVADACTILRGLPEFSAGNFTLSDGTKLNRASELSAAAARSDEQYRALARTTRQAYLSSSDLDLVSVNQQVRIALAECGR</sequence>
<protein>
    <submittedName>
        <fullName evidence="2">Uncharacterized protein</fullName>
    </submittedName>
</protein>
<keyword evidence="1" id="KW-1133">Transmembrane helix</keyword>
<evidence type="ECO:0000313" key="3">
    <source>
        <dbReference type="Proteomes" id="UP000317982"/>
    </source>
</evidence>
<accession>A0A545AML4</accession>
<evidence type="ECO:0000256" key="1">
    <source>
        <dbReference type="SAM" id="Phobius"/>
    </source>
</evidence>
<name>A0A545AML4_9ACTN</name>
<dbReference type="InParanoid" id="A0A545AML4"/>
<comment type="caution">
    <text evidence="2">The sequence shown here is derived from an EMBL/GenBank/DDBJ whole genome shotgun (WGS) entry which is preliminary data.</text>
</comment>
<dbReference type="Proteomes" id="UP000317982">
    <property type="component" value="Unassembled WGS sequence"/>
</dbReference>
<reference evidence="2 3" key="1">
    <citation type="submission" date="2019-07" db="EMBL/GenBank/DDBJ databases">
        <title>Cryptosporangium phraense sp. nov., isolated from plant litter.</title>
        <authorList>
            <person name="Suriyachadkun C."/>
        </authorList>
    </citation>
    <scope>NUCLEOTIDE SEQUENCE [LARGE SCALE GENOMIC DNA]</scope>
    <source>
        <strain evidence="2 3">A-T 5661</strain>
    </source>
</reference>
<organism evidence="2 3">
    <name type="scientific">Cryptosporangium phraense</name>
    <dbReference type="NCBI Taxonomy" id="2593070"/>
    <lineage>
        <taxon>Bacteria</taxon>
        <taxon>Bacillati</taxon>
        <taxon>Actinomycetota</taxon>
        <taxon>Actinomycetes</taxon>
        <taxon>Cryptosporangiales</taxon>
        <taxon>Cryptosporangiaceae</taxon>
        <taxon>Cryptosporangium</taxon>
    </lineage>
</organism>
<proteinExistence type="predicted"/>
<dbReference type="AlphaFoldDB" id="A0A545AML4"/>
<keyword evidence="1" id="KW-0812">Transmembrane</keyword>
<dbReference type="RefSeq" id="WP_142706892.1">
    <property type="nucleotide sequence ID" value="NZ_VIRS01000017.1"/>
</dbReference>
<evidence type="ECO:0000313" key="2">
    <source>
        <dbReference type="EMBL" id="TQS42584.1"/>
    </source>
</evidence>
<dbReference type="EMBL" id="VIRS01000017">
    <property type="protein sequence ID" value="TQS42584.1"/>
    <property type="molecule type" value="Genomic_DNA"/>
</dbReference>
<keyword evidence="3" id="KW-1185">Reference proteome</keyword>
<gene>
    <name evidence="2" type="ORF">FL583_23100</name>
</gene>